<dbReference type="PANTHER" id="PTHR48090:SF7">
    <property type="entry name" value="RFBJ PROTEIN"/>
    <property type="match status" value="1"/>
</dbReference>
<dbReference type="GO" id="GO:0004045">
    <property type="term" value="F:peptidyl-tRNA hydrolase activity"/>
    <property type="evidence" value="ECO:0007669"/>
    <property type="project" value="InterPro"/>
</dbReference>
<organism evidence="2">
    <name type="scientific">freshwater metagenome</name>
    <dbReference type="NCBI Taxonomy" id="449393"/>
    <lineage>
        <taxon>unclassified sequences</taxon>
        <taxon>metagenomes</taxon>
        <taxon>ecological metagenomes</taxon>
    </lineage>
</organism>
<dbReference type="EMBL" id="CAFBMB010000033">
    <property type="protein sequence ID" value="CAB4894657.1"/>
    <property type="molecule type" value="Genomic_DNA"/>
</dbReference>
<dbReference type="InterPro" id="IPR029044">
    <property type="entry name" value="Nucleotide-diphossugar_trans"/>
</dbReference>
<sequence length="241" mass="26271">MGSSLQPTLIVIPAFNEEESIGAVLDEVRRHLPDTDIVVVSDGSSDGTASIVRQSGFRVVELPLNLGVGGAMRTGFKFALRNGYRSVVQLDADGQHDPTMVPRLVTELSQADIVIGSRFAGSGDYKVRGPRKWAMGFLSWSLSKICHTPLTDTTSGFKALNLRALNVFENNYPAEYLGDTVEALVIAARAKLVVREIPVTMRKRLAGQPSHNGLRSMIQLARALMALFFGLMRPIDTTRGM</sequence>
<dbReference type="Gene3D" id="3.90.550.10">
    <property type="entry name" value="Spore Coat Polysaccharide Biosynthesis Protein SpsA, Chain A"/>
    <property type="match status" value="1"/>
</dbReference>
<feature type="domain" description="Glycosyltransferase 2-like" evidence="1">
    <location>
        <begin position="10"/>
        <end position="134"/>
    </location>
</feature>
<dbReference type="CDD" id="cd04179">
    <property type="entry name" value="DPM_DPG-synthase_like"/>
    <property type="match status" value="1"/>
</dbReference>
<accession>A0A6J7FH13</accession>
<dbReference type="AlphaFoldDB" id="A0A6J7FH13"/>
<dbReference type="Pfam" id="PF00535">
    <property type="entry name" value="Glycos_transf_2"/>
    <property type="match status" value="1"/>
</dbReference>
<proteinExistence type="predicted"/>
<dbReference type="InterPro" id="IPR050256">
    <property type="entry name" value="Glycosyltransferase_2"/>
</dbReference>
<protein>
    <submittedName>
        <fullName evidence="2">Unannotated protein</fullName>
    </submittedName>
</protein>
<dbReference type="InterPro" id="IPR018171">
    <property type="entry name" value="Pept_tRNA_hydro_CS"/>
</dbReference>
<evidence type="ECO:0000259" key="1">
    <source>
        <dbReference type="Pfam" id="PF00535"/>
    </source>
</evidence>
<gene>
    <name evidence="2" type="ORF">UFOPK3516_00618</name>
</gene>
<dbReference type="InterPro" id="IPR001173">
    <property type="entry name" value="Glyco_trans_2-like"/>
</dbReference>
<name>A0A6J7FH13_9ZZZZ</name>
<evidence type="ECO:0000313" key="2">
    <source>
        <dbReference type="EMBL" id="CAB4894657.1"/>
    </source>
</evidence>
<reference evidence="2" key="1">
    <citation type="submission" date="2020-05" db="EMBL/GenBank/DDBJ databases">
        <authorList>
            <person name="Chiriac C."/>
            <person name="Salcher M."/>
            <person name="Ghai R."/>
            <person name="Kavagutti S V."/>
        </authorList>
    </citation>
    <scope>NUCLEOTIDE SEQUENCE</scope>
</reference>
<dbReference type="SUPFAM" id="SSF53448">
    <property type="entry name" value="Nucleotide-diphospho-sugar transferases"/>
    <property type="match status" value="1"/>
</dbReference>
<dbReference type="PROSITE" id="PS01196">
    <property type="entry name" value="PEPT_TRNA_HYDROL_2"/>
    <property type="match status" value="1"/>
</dbReference>
<dbReference type="PANTHER" id="PTHR48090">
    <property type="entry name" value="UNDECAPRENYL-PHOSPHATE 4-DEOXY-4-FORMAMIDO-L-ARABINOSE TRANSFERASE-RELATED"/>
    <property type="match status" value="1"/>
</dbReference>